<reference evidence="1 2" key="1">
    <citation type="journal article" date="2012" name="J. Bacteriol.">
        <title>Draft Genome Sequence of Mesorhizobium alhagi CCNWXJ12-2T, a Novel Salt-Resistant Species Isolated from the Desert of Northwestern China.</title>
        <authorList>
            <person name="Zhou M."/>
            <person name="Chen W."/>
            <person name="Chen H."/>
            <person name="Wei G."/>
        </authorList>
    </citation>
    <scope>NUCLEOTIDE SEQUENCE [LARGE SCALE GENOMIC DNA]</scope>
    <source>
        <strain evidence="1 2">CCNWXJ12-2</strain>
    </source>
</reference>
<evidence type="ECO:0000313" key="2">
    <source>
        <dbReference type="Proteomes" id="UP000003250"/>
    </source>
</evidence>
<dbReference type="Proteomes" id="UP000003250">
    <property type="component" value="Unassembled WGS sequence"/>
</dbReference>
<dbReference type="OrthoDB" id="5298197at2"/>
<dbReference type="AlphaFoldDB" id="H0HK72"/>
<gene>
    <name evidence="1" type="ORF">MAXJ12_02431</name>
</gene>
<evidence type="ECO:0000313" key="1">
    <source>
        <dbReference type="EMBL" id="EHK58887.1"/>
    </source>
</evidence>
<protein>
    <recommendedName>
        <fullName evidence="3">DUF1850 domain-containing protein</fullName>
    </recommendedName>
</protein>
<sequence>MSLCILEAGNTVTLAATAFTLSWTHSVEQTRWEEDWRITPAGIEIVEARVKGSGAGMEPPPDAVFEHGWWSYVPEIPTRPEIVLAASGATGAGWSLCAAGKCIELGAAAGEPVRLKPCGGKAGSSQPR</sequence>
<organism evidence="1 2">
    <name type="scientific">Mesorhizobium alhagi CCNWXJ12-2</name>
    <dbReference type="NCBI Taxonomy" id="1107882"/>
    <lineage>
        <taxon>Bacteria</taxon>
        <taxon>Pseudomonadati</taxon>
        <taxon>Pseudomonadota</taxon>
        <taxon>Alphaproteobacteria</taxon>
        <taxon>Hyphomicrobiales</taxon>
        <taxon>Phyllobacteriaceae</taxon>
        <taxon>Allomesorhizobium</taxon>
    </lineage>
</organism>
<dbReference type="InterPro" id="IPR015001">
    <property type="entry name" value="DUF1850"/>
</dbReference>
<dbReference type="EMBL" id="AHAM01000024">
    <property type="protein sequence ID" value="EHK58887.1"/>
    <property type="molecule type" value="Genomic_DNA"/>
</dbReference>
<dbReference type="Pfam" id="PF08905">
    <property type="entry name" value="DUF1850"/>
    <property type="match status" value="1"/>
</dbReference>
<dbReference type="RefSeq" id="WP_008834143.1">
    <property type="nucleotide sequence ID" value="NZ_AHAM01000024.1"/>
</dbReference>
<name>H0HK72_9HYPH</name>
<proteinExistence type="predicted"/>
<evidence type="ECO:0008006" key="3">
    <source>
        <dbReference type="Google" id="ProtNLM"/>
    </source>
</evidence>
<accession>H0HK72</accession>
<keyword evidence="2" id="KW-1185">Reference proteome</keyword>